<comment type="caution">
    <text evidence="1">The sequence shown here is derived from an EMBL/GenBank/DDBJ whole genome shotgun (WGS) entry which is preliminary data.</text>
</comment>
<dbReference type="RefSeq" id="WP_259036177.1">
    <property type="nucleotide sequence ID" value="NZ_JAJISC010000004.1"/>
</dbReference>
<sequence>MEDFAGVGKSVEKVLEVFARATGILYEPTRIRRKAEAEVYKIGLLADAEAKKNKVMIQSEIEGKLIAEKAKESLSERAEQRKLYKEKLKQNNIENVIRYAILAPPKKISDESVDPEWLDAFVDNAETVSSEVMQKLWAKVFVKEIEEPGRFSLKSLEFLKKLTRHEAEIFSKFCRYVTPKPDNDGFLVISGVNKVGGVSTLLTVYEDQIFPKESEVDLTEWMILKNLGLVHEDGLLWKSLPKGAVIDLKKIKFVTKKNKVAIHFYCLTPLGNELAKLVDSPLDDDYIVLLKRKYSDLVSVDCFG</sequence>
<gene>
    <name evidence="1" type="ORF">LLY24_10130</name>
</gene>
<proteinExistence type="predicted"/>
<reference evidence="1" key="1">
    <citation type="submission" date="2021-11" db="EMBL/GenBank/DDBJ databases">
        <title>Halomonas sp., isolated from a coastal aquaculture zone in Dongshan Bay.</title>
        <authorList>
            <person name="Lin W."/>
        </authorList>
    </citation>
    <scope>NUCLEOTIDE SEQUENCE</scope>
    <source>
        <strain evidence="1">Yzlin-01</strain>
    </source>
</reference>
<dbReference type="InterPro" id="IPR021254">
    <property type="entry name" value="DUF2806"/>
</dbReference>
<dbReference type="Proteomes" id="UP001165542">
    <property type="component" value="Unassembled WGS sequence"/>
</dbReference>
<dbReference type="EMBL" id="JAJISC010000004">
    <property type="protein sequence ID" value="MCS2609673.1"/>
    <property type="molecule type" value="Genomic_DNA"/>
</dbReference>
<evidence type="ECO:0000313" key="2">
    <source>
        <dbReference type="Proteomes" id="UP001165542"/>
    </source>
</evidence>
<keyword evidence="2" id="KW-1185">Reference proteome</keyword>
<protein>
    <submittedName>
        <fullName evidence="1">DUF2806 domain-containing protein</fullName>
    </submittedName>
</protein>
<dbReference type="Pfam" id="PF10987">
    <property type="entry name" value="DUF2806"/>
    <property type="match status" value="1"/>
</dbReference>
<accession>A0ABT2EDM4</accession>
<name>A0ABT2EDM4_9GAMM</name>
<organism evidence="1 2">
    <name type="scientific">Halomonas dongshanensis</name>
    <dbReference type="NCBI Taxonomy" id="2890835"/>
    <lineage>
        <taxon>Bacteria</taxon>
        <taxon>Pseudomonadati</taxon>
        <taxon>Pseudomonadota</taxon>
        <taxon>Gammaproteobacteria</taxon>
        <taxon>Oceanospirillales</taxon>
        <taxon>Halomonadaceae</taxon>
        <taxon>Halomonas</taxon>
    </lineage>
</organism>
<evidence type="ECO:0000313" key="1">
    <source>
        <dbReference type="EMBL" id="MCS2609673.1"/>
    </source>
</evidence>